<dbReference type="PANTHER" id="PTHR47232:SF1">
    <property type="entry name" value="TRANSDUCIN FAMILY PROTEIN _ WD-40 REPEAT FAMILY PROTEIN"/>
    <property type="match status" value="1"/>
</dbReference>
<dbReference type="SUPFAM" id="SSF50978">
    <property type="entry name" value="WD40 repeat-like"/>
    <property type="match status" value="1"/>
</dbReference>
<keyword evidence="2" id="KW-1185">Reference proteome</keyword>
<dbReference type="Proteomes" id="UP000646827">
    <property type="component" value="Unassembled WGS sequence"/>
</dbReference>
<dbReference type="OrthoDB" id="1897642at2759"/>
<dbReference type="InterPro" id="IPR036322">
    <property type="entry name" value="WD40_repeat_dom_sf"/>
</dbReference>
<protein>
    <submittedName>
        <fullName evidence="1">Uncharacterized protein</fullName>
    </submittedName>
</protein>
<organism evidence="1 2">
    <name type="scientific">Circinella minor</name>
    <dbReference type="NCBI Taxonomy" id="1195481"/>
    <lineage>
        <taxon>Eukaryota</taxon>
        <taxon>Fungi</taxon>
        <taxon>Fungi incertae sedis</taxon>
        <taxon>Mucoromycota</taxon>
        <taxon>Mucoromycotina</taxon>
        <taxon>Mucoromycetes</taxon>
        <taxon>Mucorales</taxon>
        <taxon>Lichtheimiaceae</taxon>
        <taxon>Circinella</taxon>
    </lineage>
</organism>
<dbReference type="AlphaFoldDB" id="A0A8H7VTF5"/>
<proteinExistence type="predicted"/>
<sequence length="328" mass="36969">RYAVLECIHSKVFYSLITNVGPERLHKNGWIEELCWVSPTTLAFCTSQSKQETKTGSSVHLTHIKKVKRDDVDIQLQSFSEKPHQKEIVAISPVQIGQTGSVGVERASFVTGGTDHLVCLWDMIRDSPQEDFSLTDVNTLGINHTNSVQSLCYDSYHDKLYTGGADSKLFTYDMLSQKTISELKIGNRVNHIQKNPKDQNLLMISQAQTSDQFAIYDQRMHGVRGLQLSFGFSETENLSRYIKPDWQQEGYIVVCGSQSESKVHFWDIRYSGVGRGPCFSLLTQGSTPSRILRTLFVPNQNALVSVSSTRTMTWTDYSVQPNSKINSI</sequence>
<comment type="caution">
    <text evidence="1">The sequence shown here is derived from an EMBL/GenBank/DDBJ whole genome shotgun (WGS) entry which is preliminary data.</text>
</comment>
<dbReference type="SMART" id="SM00320">
    <property type="entry name" value="WD40"/>
    <property type="match status" value="2"/>
</dbReference>
<gene>
    <name evidence="1" type="ORF">INT45_009189</name>
</gene>
<reference evidence="1 2" key="1">
    <citation type="submission" date="2020-12" db="EMBL/GenBank/DDBJ databases">
        <title>Metabolic potential, ecology and presence of endohyphal bacteria is reflected in genomic diversity of Mucoromycotina.</title>
        <authorList>
            <person name="Muszewska A."/>
            <person name="Okrasinska A."/>
            <person name="Steczkiewicz K."/>
            <person name="Drgas O."/>
            <person name="Orlowska M."/>
            <person name="Perlinska-Lenart U."/>
            <person name="Aleksandrzak-Piekarczyk T."/>
            <person name="Szatraj K."/>
            <person name="Zielenkiewicz U."/>
            <person name="Pilsyk S."/>
            <person name="Malc E."/>
            <person name="Mieczkowski P."/>
            <person name="Kruszewska J.S."/>
            <person name="Biernat P."/>
            <person name="Pawlowska J."/>
        </authorList>
    </citation>
    <scope>NUCLEOTIDE SEQUENCE [LARGE SCALE GENOMIC DNA]</scope>
    <source>
        <strain evidence="1 2">CBS 142.35</strain>
    </source>
</reference>
<dbReference type="PANTHER" id="PTHR47232">
    <property type="entry name" value="TRANSDUCIN FAMILY PROTEIN / WD-40 REPEAT FAMILY PROTEIN"/>
    <property type="match status" value="1"/>
</dbReference>
<evidence type="ECO:0000313" key="1">
    <source>
        <dbReference type="EMBL" id="KAG2228143.1"/>
    </source>
</evidence>
<dbReference type="InterPro" id="IPR015943">
    <property type="entry name" value="WD40/YVTN_repeat-like_dom_sf"/>
</dbReference>
<accession>A0A8H7VTF5</accession>
<dbReference type="Gene3D" id="2.130.10.10">
    <property type="entry name" value="YVTN repeat-like/Quinoprotein amine dehydrogenase"/>
    <property type="match status" value="1"/>
</dbReference>
<dbReference type="InterPro" id="IPR001680">
    <property type="entry name" value="WD40_rpt"/>
</dbReference>
<feature type="non-terminal residue" evidence="1">
    <location>
        <position position="1"/>
    </location>
</feature>
<dbReference type="EMBL" id="JAEPRB010000002">
    <property type="protein sequence ID" value="KAG2228143.1"/>
    <property type="molecule type" value="Genomic_DNA"/>
</dbReference>
<evidence type="ECO:0000313" key="2">
    <source>
        <dbReference type="Proteomes" id="UP000646827"/>
    </source>
</evidence>
<dbReference type="Pfam" id="PF00400">
    <property type="entry name" value="WD40"/>
    <property type="match status" value="1"/>
</dbReference>
<name>A0A8H7VTF5_9FUNG</name>